<proteinExistence type="predicted"/>
<feature type="region of interest" description="Disordered" evidence="1">
    <location>
        <begin position="223"/>
        <end position="326"/>
    </location>
</feature>
<dbReference type="EMBL" id="LWDD02000673">
    <property type="protein sequence ID" value="KAE8257236.1"/>
    <property type="molecule type" value="Genomic_DNA"/>
</dbReference>
<dbReference type="InterPro" id="IPR057678">
    <property type="entry name" value="DUF7918"/>
</dbReference>
<keyword evidence="6" id="KW-1185">Reference proteome</keyword>
<reference evidence="3" key="3">
    <citation type="submission" date="2020-10" db="EMBL/GenBank/DDBJ databases">
        <authorList>
            <person name="Sedaghatjoo S."/>
        </authorList>
    </citation>
    <scope>NUCLEOTIDE SEQUENCE</scope>
    <source>
        <strain evidence="3">AZH3</strain>
    </source>
</reference>
<dbReference type="EMBL" id="CAJHJG010007025">
    <property type="protein sequence ID" value="CAD6962010.1"/>
    <property type="molecule type" value="Genomic_DNA"/>
</dbReference>
<dbReference type="Proteomes" id="UP000077671">
    <property type="component" value="Unassembled WGS sequence"/>
</dbReference>
<protein>
    <recommendedName>
        <fullName evidence="2">DUF7918 domain-containing protein</fullName>
    </recommendedName>
</protein>
<name>A0A177V182_9BASI</name>
<evidence type="ECO:0000313" key="4">
    <source>
        <dbReference type="EMBL" id="KAE8257236.1"/>
    </source>
</evidence>
<evidence type="ECO:0000259" key="2">
    <source>
        <dbReference type="Pfam" id="PF25534"/>
    </source>
</evidence>
<comment type="caution">
    <text evidence="4">The sequence shown here is derived from an EMBL/GenBank/DDBJ whole genome shotgun (WGS) entry which is preliminary data.</text>
</comment>
<feature type="domain" description="DUF7918" evidence="2">
    <location>
        <begin position="31"/>
        <end position="222"/>
    </location>
</feature>
<evidence type="ECO:0000313" key="6">
    <source>
        <dbReference type="Proteomes" id="UP000836402"/>
    </source>
</evidence>
<dbReference type="Pfam" id="PF25534">
    <property type="entry name" value="DUF7918"/>
    <property type="match status" value="1"/>
</dbReference>
<dbReference type="Proteomes" id="UP000836402">
    <property type="component" value="Unassembled WGS sequence"/>
</dbReference>
<reference evidence="4" key="1">
    <citation type="submission" date="2016-04" db="EMBL/GenBank/DDBJ databases">
        <authorList>
            <person name="Nguyen H.D."/>
            <person name="Kesanakurti P."/>
            <person name="Cullis J."/>
            <person name="Levesque C.A."/>
            <person name="Hambleton S."/>
        </authorList>
    </citation>
    <scope>NUCLEOTIDE SEQUENCE</scope>
    <source>
        <strain evidence="4">DAOMC 238032</strain>
    </source>
</reference>
<reference evidence="4" key="2">
    <citation type="journal article" date="2019" name="IMA Fungus">
        <title>Genome sequencing and comparison of five Tilletia species to identify candidate genes for the detection of regulated species infecting wheat.</title>
        <authorList>
            <person name="Nguyen H.D.T."/>
            <person name="Sultana T."/>
            <person name="Kesanakurti P."/>
            <person name="Hambleton S."/>
        </authorList>
    </citation>
    <scope>NUCLEOTIDE SEQUENCE</scope>
    <source>
        <strain evidence="4">DAOMC 238032</strain>
    </source>
</reference>
<gene>
    <name evidence="4" type="ORF">A4X03_0g4739</name>
    <name evidence="3" type="ORF">JKIAZH3_G4082</name>
</gene>
<evidence type="ECO:0000313" key="5">
    <source>
        <dbReference type="Proteomes" id="UP000077671"/>
    </source>
</evidence>
<evidence type="ECO:0000256" key="1">
    <source>
        <dbReference type="SAM" id="MobiDB-lite"/>
    </source>
</evidence>
<dbReference type="AlphaFoldDB" id="A0A177V182"/>
<accession>A0A177V182</accession>
<sequence>MPGESSSSSGPAPIETLRSLAFTAQVLNNAGNPMRFYGVREEANFAQAFVEATDGEQFSIKLDMPDPSNKYEAILQLGGQRVRSYMAEPDTWPITFKDRRISKTEVQSLMFSKAVTTDDDKDSIRDPAEITRLGEIAVTIKKVLSTLEGKTPCLESWQIGPQKAIYEKEKKVGAIQFRAGPTFNKPSLGHTIVICDDKFVPVEFKIRCATRVGLQLLHHIPKDDESSSAKKKKKRSREEEEELAAQGERLQKRLEEDQKRLEEVQKRLEEVQKRRRGGSEEGSPDPHDSSPPADGMSLNVKKERMKFDFSAGGTTAEPFDLTDLSD</sequence>
<feature type="compositionally biased region" description="Basic and acidic residues" evidence="1">
    <location>
        <begin position="249"/>
        <end position="272"/>
    </location>
</feature>
<organism evidence="4 5">
    <name type="scientific">Tilletia caries</name>
    <name type="common">wheat bunt fungus</name>
    <dbReference type="NCBI Taxonomy" id="13290"/>
    <lineage>
        <taxon>Eukaryota</taxon>
        <taxon>Fungi</taxon>
        <taxon>Dikarya</taxon>
        <taxon>Basidiomycota</taxon>
        <taxon>Ustilaginomycotina</taxon>
        <taxon>Exobasidiomycetes</taxon>
        <taxon>Tilletiales</taxon>
        <taxon>Tilletiaceae</taxon>
        <taxon>Tilletia</taxon>
    </lineage>
</organism>
<evidence type="ECO:0000313" key="3">
    <source>
        <dbReference type="EMBL" id="CAD6962010.1"/>
    </source>
</evidence>